<evidence type="ECO:0000313" key="1">
    <source>
        <dbReference type="EMBL" id="QHT28074.1"/>
    </source>
</evidence>
<reference evidence="1" key="1">
    <citation type="journal article" date="2020" name="Nature">
        <title>Giant virus diversity and host interactions through global metagenomics.</title>
        <authorList>
            <person name="Schulz F."/>
            <person name="Roux S."/>
            <person name="Paez-Espino D."/>
            <person name="Jungbluth S."/>
            <person name="Walsh D.A."/>
            <person name="Denef V.J."/>
            <person name="McMahon K.D."/>
            <person name="Konstantinidis K.T."/>
            <person name="Eloe-Fadrosh E.A."/>
            <person name="Kyrpides N.C."/>
            <person name="Woyke T."/>
        </authorList>
    </citation>
    <scope>NUCLEOTIDE SEQUENCE</scope>
    <source>
        <strain evidence="1">GVMAG-M-3300001348-25</strain>
    </source>
</reference>
<organism evidence="1">
    <name type="scientific">viral metagenome</name>
    <dbReference type="NCBI Taxonomy" id="1070528"/>
    <lineage>
        <taxon>unclassified sequences</taxon>
        <taxon>metagenomes</taxon>
        <taxon>organismal metagenomes</taxon>
    </lineage>
</organism>
<protein>
    <submittedName>
        <fullName evidence="1">Uncharacterized protein</fullName>
    </submittedName>
</protein>
<name>A0A6C0EG22_9ZZZZ</name>
<accession>A0A6C0EG22</accession>
<dbReference type="EMBL" id="MN738851">
    <property type="protein sequence ID" value="QHT28074.1"/>
    <property type="molecule type" value="Genomic_DNA"/>
</dbReference>
<dbReference type="AlphaFoldDB" id="A0A6C0EG22"/>
<proteinExistence type="predicted"/>
<sequence length="63" mass="7666">MFGFVQICLIQKRFKALQRTFFVIFNFSANRNHFNGTFVLYLYAFPHFSEKNFNLFLVYVKKN</sequence>